<evidence type="ECO:0000313" key="1">
    <source>
        <dbReference type="EMBL" id="KAI4822657.1"/>
    </source>
</evidence>
<protein>
    <submittedName>
        <fullName evidence="1">Uncharacterized protein</fullName>
    </submittedName>
</protein>
<name>A0ACB9X9T8_CHAAC</name>
<keyword evidence="2" id="KW-1185">Reference proteome</keyword>
<proteinExistence type="predicted"/>
<gene>
    <name evidence="1" type="ORF">KUCAC02_008189</name>
</gene>
<comment type="caution">
    <text evidence="1">The sequence shown here is derived from an EMBL/GenBank/DDBJ whole genome shotgun (WGS) entry which is preliminary data.</text>
</comment>
<dbReference type="EMBL" id="CM043792">
    <property type="protein sequence ID" value="KAI4822657.1"/>
    <property type="molecule type" value="Genomic_DNA"/>
</dbReference>
<reference evidence="1" key="1">
    <citation type="submission" date="2022-05" db="EMBL/GenBank/DDBJ databases">
        <title>Chromosome-level genome of Chaenocephalus aceratus.</title>
        <authorList>
            <person name="Park H."/>
        </authorList>
    </citation>
    <scope>NUCLEOTIDE SEQUENCE</scope>
    <source>
        <strain evidence="1">KU_202001</strain>
    </source>
</reference>
<organism evidence="1 2">
    <name type="scientific">Chaenocephalus aceratus</name>
    <name type="common">Blackfin icefish</name>
    <name type="synonym">Chaenichthys aceratus</name>
    <dbReference type="NCBI Taxonomy" id="36190"/>
    <lineage>
        <taxon>Eukaryota</taxon>
        <taxon>Metazoa</taxon>
        <taxon>Chordata</taxon>
        <taxon>Craniata</taxon>
        <taxon>Vertebrata</taxon>
        <taxon>Euteleostomi</taxon>
        <taxon>Actinopterygii</taxon>
        <taxon>Neopterygii</taxon>
        <taxon>Teleostei</taxon>
        <taxon>Neoteleostei</taxon>
        <taxon>Acanthomorphata</taxon>
        <taxon>Eupercaria</taxon>
        <taxon>Perciformes</taxon>
        <taxon>Notothenioidei</taxon>
        <taxon>Channichthyidae</taxon>
        <taxon>Chaenocephalus</taxon>
    </lineage>
</organism>
<dbReference type="Proteomes" id="UP001057452">
    <property type="component" value="Chromosome 8"/>
</dbReference>
<sequence length="142" mass="16410">MKNQRNLLSDIARKDYQDYENETEKFRSILDLEDGLVPQTYKRNRLESPALVVKAEEAAIEAKFTEVNAVNKQRLQSLEFTQGLLNQVKNVNSVNLLSREKSHGESRSSWMMRSRGGSSSREKLKLYRLTSMSLKDRSPKTQ</sequence>
<accession>A0ACB9X9T8</accession>
<evidence type="ECO:0000313" key="2">
    <source>
        <dbReference type="Proteomes" id="UP001057452"/>
    </source>
</evidence>